<comment type="caution">
    <text evidence="6">The sequence shown here is derived from an EMBL/GenBank/DDBJ whole genome shotgun (WGS) entry which is preliminary data.</text>
</comment>
<evidence type="ECO:0000313" key="7">
    <source>
        <dbReference type="Proteomes" id="UP000554286"/>
    </source>
</evidence>
<gene>
    <name evidence="6" type="ORF">GGD89_003574</name>
</gene>
<dbReference type="GO" id="GO:0015074">
    <property type="term" value="P:DNA integration"/>
    <property type="evidence" value="ECO:0007669"/>
    <property type="project" value="UniProtKB-KW"/>
</dbReference>
<comment type="similarity">
    <text evidence="1">Belongs to the 'phage' integrase family.</text>
</comment>
<dbReference type="Gene3D" id="1.10.443.10">
    <property type="entry name" value="Intergrase catalytic core"/>
    <property type="match status" value="1"/>
</dbReference>
<evidence type="ECO:0000313" key="6">
    <source>
        <dbReference type="EMBL" id="MBB4267922.1"/>
    </source>
</evidence>
<keyword evidence="4" id="KW-0233">DNA recombination</keyword>
<dbReference type="CDD" id="cd01189">
    <property type="entry name" value="INT_ICEBs1_C_like"/>
    <property type="match status" value="1"/>
</dbReference>
<dbReference type="InterPro" id="IPR011010">
    <property type="entry name" value="DNA_brk_join_enz"/>
</dbReference>
<accession>A0A7W6RGA9</accession>
<sequence length="404" mass="46238">MSDIRRREGSKGVTYQVRYPSAAAKTGYAYKTFRTMKEARAFRDKHVVTPGSAPLDTSIRTLTQAINLWLDICEKEGRDGRDPVTAYTLATYRRRAEIMKDYPWQKTLGDLQTPDVVAFRSWLLRTYSRDLARKTLTSFHAVIKEMAMRGHIASNVAASVAIRAESRYDEPIVIPTPEEVARLLAAADRLANSTNRQTARTWQRYRPILYLAADTGMRPQEYLVVARKGLVEGGIHVTRALERGSRKISVTKTPAGRRFIDLSPETYDMVRHYADHHAIENKYDLVFLTDTGKWLDTDNWRKRGFYKACIEAGLVDEATDEDGKAILTPRFSPYDLRHFYASMLIEQRVNFKRMQKLMGHEDVKTTLNVYGHLIEKVERSSEERFGMLSRLPRNSCGNSVADTV</sequence>
<dbReference type="SUPFAM" id="SSF56349">
    <property type="entry name" value="DNA breaking-rejoining enzymes"/>
    <property type="match status" value="1"/>
</dbReference>
<evidence type="ECO:0000256" key="1">
    <source>
        <dbReference type="ARBA" id="ARBA00008857"/>
    </source>
</evidence>
<keyword evidence="7" id="KW-1185">Reference proteome</keyword>
<dbReference type="RefSeq" id="WP_184048160.1">
    <property type="nucleotide sequence ID" value="NZ_JACIGK010000038.1"/>
</dbReference>
<keyword evidence="2" id="KW-0229">DNA integration</keyword>
<evidence type="ECO:0000259" key="5">
    <source>
        <dbReference type="PROSITE" id="PS51898"/>
    </source>
</evidence>
<dbReference type="GO" id="GO:0006310">
    <property type="term" value="P:DNA recombination"/>
    <property type="evidence" value="ECO:0007669"/>
    <property type="project" value="UniProtKB-KW"/>
</dbReference>
<dbReference type="InterPro" id="IPR013762">
    <property type="entry name" value="Integrase-like_cat_sf"/>
</dbReference>
<dbReference type="PANTHER" id="PTHR30349:SF64">
    <property type="entry name" value="PROPHAGE INTEGRASE INTD-RELATED"/>
    <property type="match status" value="1"/>
</dbReference>
<dbReference type="EMBL" id="JACIGK010000038">
    <property type="protein sequence ID" value="MBB4267922.1"/>
    <property type="molecule type" value="Genomic_DNA"/>
</dbReference>
<dbReference type="PROSITE" id="PS51898">
    <property type="entry name" value="TYR_RECOMBINASE"/>
    <property type="match status" value="1"/>
</dbReference>
<dbReference type="InterPro" id="IPR010998">
    <property type="entry name" value="Integrase_recombinase_N"/>
</dbReference>
<dbReference type="InterPro" id="IPR050090">
    <property type="entry name" value="Tyrosine_recombinase_XerCD"/>
</dbReference>
<name>A0A7W6RGA9_9PROT</name>
<dbReference type="PANTHER" id="PTHR30349">
    <property type="entry name" value="PHAGE INTEGRASE-RELATED"/>
    <property type="match status" value="1"/>
</dbReference>
<evidence type="ECO:0000256" key="4">
    <source>
        <dbReference type="ARBA" id="ARBA00023172"/>
    </source>
</evidence>
<protein>
    <submittedName>
        <fullName evidence="6">Integrase</fullName>
    </submittedName>
</protein>
<dbReference type="Gene3D" id="1.10.150.130">
    <property type="match status" value="1"/>
</dbReference>
<reference evidence="6 7" key="1">
    <citation type="submission" date="2020-08" db="EMBL/GenBank/DDBJ databases">
        <title>Genome sequencing of Purple Non-Sulfur Bacteria from various extreme environments.</title>
        <authorList>
            <person name="Mayer M."/>
        </authorList>
    </citation>
    <scope>NUCLEOTIDE SEQUENCE [LARGE SCALE GENOMIC DNA]</scope>
    <source>
        <strain evidence="6 7">JA131</strain>
    </source>
</reference>
<organism evidence="6 7">
    <name type="scientific">Roseospira visakhapatnamensis</name>
    <dbReference type="NCBI Taxonomy" id="390880"/>
    <lineage>
        <taxon>Bacteria</taxon>
        <taxon>Pseudomonadati</taxon>
        <taxon>Pseudomonadota</taxon>
        <taxon>Alphaproteobacteria</taxon>
        <taxon>Rhodospirillales</taxon>
        <taxon>Rhodospirillaceae</taxon>
        <taxon>Roseospira</taxon>
    </lineage>
</organism>
<evidence type="ECO:0000256" key="2">
    <source>
        <dbReference type="ARBA" id="ARBA00022908"/>
    </source>
</evidence>
<proteinExistence type="inferred from homology"/>
<dbReference type="Proteomes" id="UP000554286">
    <property type="component" value="Unassembled WGS sequence"/>
</dbReference>
<feature type="domain" description="Tyr recombinase" evidence="5">
    <location>
        <begin position="170"/>
        <end position="383"/>
    </location>
</feature>
<keyword evidence="3" id="KW-0238">DNA-binding</keyword>
<dbReference type="GO" id="GO:0003677">
    <property type="term" value="F:DNA binding"/>
    <property type="evidence" value="ECO:0007669"/>
    <property type="project" value="UniProtKB-KW"/>
</dbReference>
<evidence type="ECO:0000256" key="3">
    <source>
        <dbReference type="ARBA" id="ARBA00023125"/>
    </source>
</evidence>
<dbReference type="AlphaFoldDB" id="A0A7W6RGA9"/>
<dbReference type="InterPro" id="IPR002104">
    <property type="entry name" value="Integrase_catalytic"/>
</dbReference>
<dbReference type="Pfam" id="PF00589">
    <property type="entry name" value="Phage_integrase"/>
    <property type="match status" value="1"/>
</dbReference>